<evidence type="ECO:0000313" key="3">
    <source>
        <dbReference type="EMBL" id="KAG0020024.1"/>
    </source>
</evidence>
<dbReference type="GO" id="GO:0000796">
    <property type="term" value="C:condensin complex"/>
    <property type="evidence" value="ECO:0007669"/>
    <property type="project" value="TreeGrafter"/>
</dbReference>
<protein>
    <submittedName>
        <fullName evidence="3">Uncharacterized protein</fullName>
    </submittedName>
</protein>
<feature type="compositionally biased region" description="Basic residues" evidence="2">
    <location>
        <begin position="491"/>
        <end position="503"/>
    </location>
</feature>
<dbReference type="PANTHER" id="PTHR43941">
    <property type="entry name" value="STRUCTURAL MAINTENANCE OF CHROMOSOMES PROTEIN 2"/>
    <property type="match status" value="1"/>
</dbReference>
<keyword evidence="4" id="KW-1185">Reference proteome</keyword>
<dbReference type="EMBL" id="JAAAID010000245">
    <property type="protein sequence ID" value="KAG0020024.1"/>
    <property type="molecule type" value="Genomic_DNA"/>
</dbReference>
<dbReference type="GO" id="GO:0000785">
    <property type="term" value="C:chromatin"/>
    <property type="evidence" value="ECO:0007669"/>
    <property type="project" value="TreeGrafter"/>
</dbReference>
<dbReference type="GO" id="GO:0000793">
    <property type="term" value="C:condensed chromosome"/>
    <property type="evidence" value="ECO:0007669"/>
    <property type="project" value="TreeGrafter"/>
</dbReference>
<reference evidence="3" key="1">
    <citation type="journal article" date="2020" name="Fungal Divers.">
        <title>Resolving the Mortierellaceae phylogeny through synthesis of multi-gene phylogenetics and phylogenomics.</title>
        <authorList>
            <person name="Vandepol N."/>
            <person name="Liber J."/>
            <person name="Desiro A."/>
            <person name="Na H."/>
            <person name="Kennedy M."/>
            <person name="Barry K."/>
            <person name="Grigoriev I.V."/>
            <person name="Miller A.N."/>
            <person name="O'Donnell K."/>
            <person name="Stajich J.E."/>
            <person name="Bonito G."/>
        </authorList>
    </citation>
    <scope>NUCLEOTIDE SEQUENCE</scope>
    <source>
        <strain evidence="3">NRRL 2769</strain>
    </source>
</reference>
<sequence>MDATQSEAASSSTLGDQLTTSENVKNLKRKVISVSKLMEVFKNKEIETAALKKQVEEAQKEIAELREKANDKTQLEQAQLEAKRAKAGQKAAEENLSRVTQRLRSVEALNTQLEAKTSGLDHVNNEVAELQKKLINMQKEHDQANRKSRQEMSEMRERLMRAEADKANRLEWLAEQKKKWEIDEKLRQSKQQQELQDKVDELEHQLEDIGTERYLETEMAKEELKSAEDKLRTAHQKLEENSLKLRSLNQTVLELRKENGTLERKLATFESERDTRDCDSISMEEFEEIIPSQDRPSTSKTTCTDQRRMSTSEATRVDHDLPRNQLDRALGTIEDLMTQFSVLRMFSGSQDDKQRMASLVEQVKTLTKEKQALQNELTRRLVEPPPTPHTSLTMSLPSTNPNTLATNASISAPISSDTIARAEPPNNVGRKRRVIESTPEVTPEIIPEPAKEPDMEALDHGISIDNSTTNASVNKRKRKSTVPAAPSSPLKPRKPRVSKKATKRPQPYTKLDAIAKVLPEKLGDLFDAVQAKTKEITDTVSAFRAKHDILQDDTETWTLEDFEPIVISNSLCTAEVYIVQLLCLLQERFPEISSPKASLVLCEGIASIWPSVFVMPSDVEPDDLQRPILKAFQAVLSTHQEAIKNVEIPFGYDTFIQKCKWPSLADAPFVDELVEEMMNVVRAPEFMDVCSKKHGYNFALRKALELLIVHGFEWIEIYNQFIKPELFKMMIDESLYAFALPLVAAITRETRYKPSEASEPADDTSPIRELLEAILDSEATLSHQTQSVLAILELSNGREDQISMAKKWHSNLNESDRRQLPEVLHEIFQ</sequence>
<evidence type="ECO:0000256" key="2">
    <source>
        <dbReference type="SAM" id="MobiDB-lite"/>
    </source>
</evidence>
<feature type="region of interest" description="Disordered" evidence="2">
    <location>
        <begin position="290"/>
        <end position="314"/>
    </location>
</feature>
<comment type="caution">
    <text evidence="3">The sequence shown here is derived from an EMBL/GenBank/DDBJ whole genome shotgun (WGS) entry which is preliminary data.</text>
</comment>
<organism evidence="3 4">
    <name type="scientific">Entomortierella chlamydospora</name>
    <dbReference type="NCBI Taxonomy" id="101097"/>
    <lineage>
        <taxon>Eukaryota</taxon>
        <taxon>Fungi</taxon>
        <taxon>Fungi incertae sedis</taxon>
        <taxon>Mucoromycota</taxon>
        <taxon>Mortierellomycotina</taxon>
        <taxon>Mortierellomycetes</taxon>
        <taxon>Mortierellales</taxon>
        <taxon>Mortierellaceae</taxon>
        <taxon>Entomortierella</taxon>
    </lineage>
</organism>
<proteinExistence type="predicted"/>
<dbReference type="GO" id="GO:0003682">
    <property type="term" value="F:chromatin binding"/>
    <property type="evidence" value="ECO:0007669"/>
    <property type="project" value="TreeGrafter"/>
</dbReference>
<keyword evidence="1" id="KW-0175">Coiled coil</keyword>
<dbReference type="PANTHER" id="PTHR43941:SF1">
    <property type="entry name" value="STRUCTURAL MAINTENANCE OF CHROMOSOMES PROTEIN 2"/>
    <property type="match status" value="1"/>
</dbReference>
<dbReference type="Proteomes" id="UP000703661">
    <property type="component" value="Unassembled WGS sequence"/>
</dbReference>
<name>A0A9P6T2E9_9FUNG</name>
<feature type="region of interest" description="Disordered" evidence="2">
    <location>
        <begin position="462"/>
        <end position="505"/>
    </location>
</feature>
<feature type="coiled-coil region" evidence="1">
    <location>
        <begin position="41"/>
        <end position="272"/>
    </location>
</feature>
<feature type="compositionally biased region" description="Basic and acidic residues" evidence="2">
    <location>
        <begin position="305"/>
        <end position="314"/>
    </location>
</feature>
<feature type="region of interest" description="Disordered" evidence="2">
    <location>
        <begin position="1"/>
        <end position="20"/>
    </location>
</feature>
<evidence type="ECO:0000256" key="1">
    <source>
        <dbReference type="SAM" id="Coils"/>
    </source>
</evidence>
<dbReference type="GO" id="GO:0007076">
    <property type="term" value="P:mitotic chromosome condensation"/>
    <property type="evidence" value="ECO:0007669"/>
    <property type="project" value="TreeGrafter"/>
</dbReference>
<accession>A0A9P6T2E9</accession>
<feature type="region of interest" description="Disordered" evidence="2">
    <location>
        <begin position="381"/>
        <end position="400"/>
    </location>
</feature>
<feature type="compositionally biased region" description="Polar residues" evidence="2">
    <location>
        <begin position="464"/>
        <end position="473"/>
    </location>
</feature>
<feature type="compositionally biased region" description="Polar residues" evidence="2">
    <location>
        <begin position="294"/>
        <end position="304"/>
    </location>
</feature>
<feature type="compositionally biased region" description="Polar residues" evidence="2">
    <location>
        <begin position="389"/>
        <end position="400"/>
    </location>
</feature>
<dbReference type="AlphaFoldDB" id="A0A9P6T2E9"/>
<evidence type="ECO:0000313" key="4">
    <source>
        <dbReference type="Proteomes" id="UP000703661"/>
    </source>
</evidence>
<gene>
    <name evidence="3" type="ORF">BGZ80_004896</name>
</gene>